<sequence>MIEGRFSWTAAYFAAVATTASVLAATHPAMAQQDAGGDRAQIDQGKATYAEKCSHCHGPNMINAGTITPDLRRFPDDKQRFLTTVKLGKSGKMPPWGDLLSDDQIASLWAYISSQRKP</sequence>
<dbReference type="InterPro" id="IPR009056">
    <property type="entry name" value="Cyt_c-like_dom"/>
</dbReference>
<protein>
    <submittedName>
        <fullName evidence="7">Cytochrome c, mono-and diheme variants</fullName>
    </submittedName>
</protein>
<dbReference type="InterPro" id="IPR050597">
    <property type="entry name" value="Cytochrome_c_Oxidase_Subunit"/>
</dbReference>
<evidence type="ECO:0000256" key="5">
    <source>
        <dbReference type="SAM" id="SignalP"/>
    </source>
</evidence>
<dbReference type="RefSeq" id="WP_079605734.1">
    <property type="nucleotide sequence ID" value="NZ_LT670817.1"/>
</dbReference>
<gene>
    <name evidence="7" type="ORF">SAMN05443248_7550</name>
</gene>
<evidence type="ECO:0000259" key="6">
    <source>
        <dbReference type="PROSITE" id="PS51007"/>
    </source>
</evidence>
<keyword evidence="2 4" id="KW-0479">Metal-binding</keyword>
<dbReference type="Pfam" id="PF13442">
    <property type="entry name" value="Cytochrome_CBB3"/>
    <property type="match status" value="1"/>
</dbReference>
<keyword evidence="1 4" id="KW-0349">Heme</keyword>
<evidence type="ECO:0000256" key="2">
    <source>
        <dbReference type="ARBA" id="ARBA00022723"/>
    </source>
</evidence>
<dbReference type="EMBL" id="LT670817">
    <property type="protein sequence ID" value="SHI02276.1"/>
    <property type="molecule type" value="Genomic_DNA"/>
</dbReference>
<dbReference type="GO" id="GO:0020037">
    <property type="term" value="F:heme binding"/>
    <property type="evidence" value="ECO:0007669"/>
    <property type="project" value="InterPro"/>
</dbReference>
<dbReference type="Gene3D" id="1.10.760.10">
    <property type="entry name" value="Cytochrome c-like domain"/>
    <property type="match status" value="1"/>
</dbReference>
<evidence type="ECO:0000256" key="1">
    <source>
        <dbReference type="ARBA" id="ARBA00022617"/>
    </source>
</evidence>
<dbReference type="PROSITE" id="PS51007">
    <property type="entry name" value="CYTC"/>
    <property type="match status" value="1"/>
</dbReference>
<evidence type="ECO:0000313" key="8">
    <source>
        <dbReference type="Proteomes" id="UP000189796"/>
    </source>
</evidence>
<evidence type="ECO:0000256" key="4">
    <source>
        <dbReference type="PROSITE-ProRule" id="PRU00433"/>
    </source>
</evidence>
<keyword evidence="5" id="KW-0732">Signal</keyword>
<dbReference type="PANTHER" id="PTHR33751">
    <property type="entry name" value="CBB3-TYPE CYTOCHROME C OXIDASE SUBUNIT FIXP"/>
    <property type="match status" value="1"/>
</dbReference>
<organism evidence="7 8">
    <name type="scientific">Bradyrhizobium erythrophlei</name>
    <dbReference type="NCBI Taxonomy" id="1437360"/>
    <lineage>
        <taxon>Bacteria</taxon>
        <taxon>Pseudomonadati</taxon>
        <taxon>Pseudomonadota</taxon>
        <taxon>Alphaproteobacteria</taxon>
        <taxon>Hyphomicrobiales</taxon>
        <taxon>Nitrobacteraceae</taxon>
        <taxon>Bradyrhizobium</taxon>
    </lineage>
</organism>
<dbReference type="AlphaFoldDB" id="A0A1M5XR99"/>
<feature type="chain" id="PRO_5013064893" evidence="5">
    <location>
        <begin position="32"/>
        <end position="118"/>
    </location>
</feature>
<feature type="domain" description="Cytochrome c" evidence="6">
    <location>
        <begin position="40"/>
        <end position="116"/>
    </location>
</feature>
<keyword evidence="3 4" id="KW-0408">Iron</keyword>
<reference evidence="7 8" key="1">
    <citation type="submission" date="2016-11" db="EMBL/GenBank/DDBJ databases">
        <authorList>
            <person name="Jaros S."/>
            <person name="Januszkiewicz K."/>
            <person name="Wedrychowicz H."/>
        </authorList>
    </citation>
    <scope>NUCLEOTIDE SEQUENCE [LARGE SCALE GENOMIC DNA]</scope>
    <source>
        <strain evidence="7 8">GAS138</strain>
    </source>
</reference>
<evidence type="ECO:0000256" key="3">
    <source>
        <dbReference type="ARBA" id="ARBA00023004"/>
    </source>
</evidence>
<feature type="signal peptide" evidence="5">
    <location>
        <begin position="1"/>
        <end position="31"/>
    </location>
</feature>
<name>A0A1M5XR99_9BRAD</name>
<dbReference type="GO" id="GO:0046872">
    <property type="term" value="F:metal ion binding"/>
    <property type="evidence" value="ECO:0007669"/>
    <property type="project" value="UniProtKB-KW"/>
</dbReference>
<evidence type="ECO:0000313" key="7">
    <source>
        <dbReference type="EMBL" id="SHI02276.1"/>
    </source>
</evidence>
<accession>A0A1M5XR99</accession>
<dbReference type="InterPro" id="IPR036909">
    <property type="entry name" value="Cyt_c-like_dom_sf"/>
</dbReference>
<dbReference type="Proteomes" id="UP000189796">
    <property type="component" value="Chromosome I"/>
</dbReference>
<proteinExistence type="predicted"/>
<dbReference type="SUPFAM" id="SSF46626">
    <property type="entry name" value="Cytochrome c"/>
    <property type="match status" value="1"/>
</dbReference>
<dbReference type="PANTHER" id="PTHR33751:SF13">
    <property type="entry name" value="CYTOCHROME BC1 COMPLEX CYTOCHROME C SUBUNIT"/>
    <property type="match status" value="1"/>
</dbReference>
<dbReference type="GO" id="GO:0009055">
    <property type="term" value="F:electron transfer activity"/>
    <property type="evidence" value="ECO:0007669"/>
    <property type="project" value="InterPro"/>
</dbReference>
<dbReference type="OrthoDB" id="7933886at2"/>